<organism evidence="3">
    <name type="scientific">Solanum tuberosum</name>
    <name type="common">Potato</name>
    <dbReference type="NCBI Taxonomy" id="4113"/>
    <lineage>
        <taxon>Eukaryota</taxon>
        <taxon>Viridiplantae</taxon>
        <taxon>Streptophyta</taxon>
        <taxon>Embryophyta</taxon>
        <taxon>Tracheophyta</taxon>
        <taxon>Spermatophyta</taxon>
        <taxon>Magnoliopsida</taxon>
        <taxon>eudicotyledons</taxon>
        <taxon>Gunneridae</taxon>
        <taxon>Pentapetalae</taxon>
        <taxon>asterids</taxon>
        <taxon>lamiids</taxon>
        <taxon>Solanales</taxon>
        <taxon>Solanaceae</taxon>
        <taxon>Solanoideae</taxon>
        <taxon>Solaneae</taxon>
        <taxon>Solanum</taxon>
    </lineage>
</organism>
<dbReference type="GO" id="GO:0006355">
    <property type="term" value="P:regulation of DNA-templated transcription"/>
    <property type="evidence" value="ECO:0007669"/>
    <property type="project" value="UniProtKB-UniRule"/>
</dbReference>
<comment type="function">
    <text evidence="1">Probable transcription factor.</text>
</comment>
<sequence length="103" mass="11517">GEKCPTKVTNQVFRYAKKAGASYINKPKMRHYVHCYVLHCLTGCFQCSEESFQGARSECWGMETGVLQAIGGYSCSTRLGYRCYLQCTSSTCHLVRPHQAPPA</sequence>
<keyword evidence="1" id="KW-0238">DNA-binding</keyword>
<accession>Q2XQR0</accession>
<dbReference type="GO" id="GO:0005634">
    <property type="term" value="C:nucleus"/>
    <property type="evidence" value="ECO:0007669"/>
    <property type="project" value="UniProtKB-SubCell"/>
</dbReference>
<keyword evidence="1" id="KW-0805">Transcription regulation</keyword>
<dbReference type="PANTHER" id="PTHR36079:SF1">
    <property type="entry name" value="PROTEIN LEAFY"/>
    <property type="match status" value="1"/>
</dbReference>
<dbReference type="EMBL" id="DQ266895">
    <property type="protein sequence ID" value="ABB72204.1"/>
    <property type="molecule type" value="Genomic_DNA"/>
</dbReference>
<reference evidence="3" key="1">
    <citation type="submission" date="2005-10" db="EMBL/GenBank/DDBJ databases">
        <title>Polymorphism of LEAFY gene in Solanum plants.</title>
        <authorList>
            <person name="Drobyazina P.E."/>
            <person name="Khavkin E.E."/>
        </authorList>
    </citation>
    <scope>NUCLEOTIDE SEQUENCE</scope>
</reference>
<name>Q2XQR0_SOLTU</name>
<feature type="domain" description="Floricaula/leafy DNA-binding C-terminal" evidence="2">
    <location>
        <begin position="1"/>
        <end position="42"/>
    </location>
</feature>
<dbReference type="InterPro" id="IPR038276">
    <property type="entry name" value="Floricaula/leafy_C_sf"/>
</dbReference>
<evidence type="ECO:0000313" key="3">
    <source>
        <dbReference type="EMBL" id="ABB72204.1"/>
    </source>
</evidence>
<evidence type="ECO:0000256" key="1">
    <source>
        <dbReference type="RuleBase" id="RU366064"/>
    </source>
</evidence>
<dbReference type="AlphaFoldDB" id="Q2XQR0"/>
<comment type="subcellular location">
    <subcellularLocation>
        <location evidence="1">Nucleus</location>
    </subcellularLocation>
</comment>
<feature type="non-terminal residue" evidence="3">
    <location>
        <position position="1"/>
    </location>
</feature>
<dbReference type="Gene3D" id="1.10.4180.10">
    <property type="entry name" value="Protein LEAFY"/>
    <property type="match status" value="1"/>
</dbReference>
<keyword evidence="1" id="KW-0804">Transcription</keyword>
<proteinExistence type="inferred from homology"/>
<dbReference type="InterPro" id="IPR035209">
    <property type="entry name" value="FLO/LFY_C"/>
</dbReference>
<keyword evidence="1" id="KW-0010">Activator</keyword>
<dbReference type="GO" id="GO:0003677">
    <property type="term" value="F:DNA binding"/>
    <property type="evidence" value="ECO:0007669"/>
    <property type="project" value="UniProtKB-UniRule"/>
</dbReference>
<evidence type="ECO:0000259" key="2">
    <source>
        <dbReference type="Pfam" id="PF17538"/>
    </source>
</evidence>
<protein>
    <recommendedName>
        <fullName evidence="1">Floricaula/leafy-like transcription factor</fullName>
    </recommendedName>
</protein>
<dbReference type="Pfam" id="PF17538">
    <property type="entry name" value="C_LFY_FLO"/>
    <property type="match status" value="1"/>
</dbReference>
<dbReference type="PANTHER" id="PTHR36079">
    <property type="entry name" value="PROTEIN LEAFY"/>
    <property type="match status" value="1"/>
</dbReference>
<keyword evidence="1" id="KW-0539">Nucleus</keyword>
<feature type="non-terminal residue" evidence="3">
    <location>
        <position position="103"/>
    </location>
</feature>
<dbReference type="InterPro" id="IPR002910">
    <property type="entry name" value="FLO_LFY"/>
</dbReference>
<comment type="similarity">
    <text evidence="1">Belongs to the FLO/LFY family.</text>
</comment>